<dbReference type="PANTHER" id="PTHR34427">
    <property type="entry name" value="DUF4283 DOMAIN PROTEIN"/>
    <property type="match status" value="1"/>
</dbReference>
<feature type="region of interest" description="Disordered" evidence="1">
    <location>
        <begin position="208"/>
        <end position="239"/>
    </location>
</feature>
<dbReference type="EMBL" id="MNCJ02000332">
    <property type="protein sequence ID" value="KAF5753882.1"/>
    <property type="molecule type" value="Genomic_DNA"/>
</dbReference>
<reference evidence="2" key="2">
    <citation type="submission" date="2020-06" db="EMBL/GenBank/DDBJ databases">
        <title>Helianthus annuus Genome sequencing and assembly Release 2.</title>
        <authorList>
            <person name="Gouzy J."/>
            <person name="Langlade N."/>
            <person name="Munos S."/>
        </authorList>
    </citation>
    <scope>NUCLEOTIDE SEQUENCE</scope>
    <source>
        <tissue evidence="2">Leaves</tissue>
    </source>
</reference>
<feature type="region of interest" description="Disordered" evidence="1">
    <location>
        <begin position="162"/>
        <end position="181"/>
    </location>
</feature>
<dbReference type="Proteomes" id="UP000215914">
    <property type="component" value="Unassembled WGS sequence"/>
</dbReference>
<feature type="compositionally biased region" description="Polar residues" evidence="1">
    <location>
        <begin position="284"/>
        <end position="293"/>
    </location>
</feature>
<organism evidence="2 3">
    <name type="scientific">Helianthus annuus</name>
    <name type="common">Common sunflower</name>
    <dbReference type="NCBI Taxonomy" id="4232"/>
    <lineage>
        <taxon>Eukaryota</taxon>
        <taxon>Viridiplantae</taxon>
        <taxon>Streptophyta</taxon>
        <taxon>Embryophyta</taxon>
        <taxon>Tracheophyta</taxon>
        <taxon>Spermatophyta</taxon>
        <taxon>Magnoliopsida</taxon>
        <taxon>eudicotyledons</taxon>
        <taxon>Gunneridae</taxon>
        <taxon>Pentapetalae</taxon>
        <taxon>asterids</taxon>
        <taxon>campanulids</taxon>
        <taxon>Asterales</taxon>
        <taxon>Asteraceae</taxon>
        <taxon>Asteroideae</taxon>
        <taxon>Heliantheae alliance</taxon>
        <taxon>Heliantheae</taxon>
        <taxon>Helianthus</taxon>
    </lineage>
</organism>
<name>A0A9K3GS52_HELAN</name>
<evidence type="ECO:0000313" key="3">
    <source>
        <dbReference type="Proteomes" id="UP000215914"/>
    </source>
</evidence>
<evidence type="ECO:0000256" key="1">
    <source>
        <dbReference type="SAM" id="MobiDB-lite"/>
    </source>
</evidence>
<reference evidence="2" key="1">
    <citation type="journal article" date="2017" name="Nature">
        <title>The sunflower genome provides insights into oil metabolism, flowering and Asterid evolution.</title>
        <authorList>
            <person name="Badouin H."/>
            <person name="Gouzy J."/>
            <person name="Grassa C.J."/>
            <person name="Murat F."/>
            <person name="Staton S.E."/>
            <person name="Cottret L."/>
            <person name="Lelandais-Briere C."/>
            <person name="Owens G.L."/>
            <person name="Carrere S."/>
            <person name="Mayjonade B."/>
            <person name="Legrand L."/>
            <person name="Gill N."/>
            <person name="Kane N.C."/>
            <person name="Bowers J.E."/>
            <person name="Hubner S."/>
            <person name="Bellec A."/>
            <person name="Berard A."/>
            <person name="Berges H."/>
            <person name="Blanchet N."/>
            <person name="Boniface M.C."/>
            <person name="Brunel D."/>
            <person name="Catrice O."/>
            <person name="Chaidir N."/>
            <person name="Claudel C."/>
            <person name="Donnadieu C."/>
            <person name="Faraut T."/>
            <person name="Fievet G."/>
            <person name="Helmstetter N."/>
            <person name="King M."/>
            <person name="Knapp S.J."/>
            <person name="Lai Z."/>
            <person name="Le Paslier M.C."/>
            <person name="Lippi Y."/>
            <person name="Lorenzon L."/>
            <person name="Mandel J.R."/>
            <person name="Marage G."/>
            <person name="Marchand G."/>
            <person name="Marquand E."/>
            <person name="Bret-Mestries E."/>
            <person name="Morien E."/>
            <person name="Nambeesan S."/>
            <person name="Nguyen T."/>
            <person name="Pegot-Espagnet P."/>
            <person name="Pouilly N."/>
            <person name="Raftis F."/>
            <person name="Sallet E."/>
            <person name="Schiex T."/>
            <person name="Thomas J."/>
            <person name="Vandecasteele C."/>
            <person name="Vares D."/>
            <person name="Vear F."/>
            <person name="Vautrin S."/>
            <person name="Crespi M."/>
            <person name="Mangin B."/>
            <person name="Burke J.M."/>
            <person name="Salse J."/>
            <person name="Munos S."/>
            <person name="Vincourt P."/>
            <person name="Rieseberg L.H."/>
            <person name="Langlade N.B."/>
        </authorList>
    </citation>
    <scope>NUCLEOTIDE SEQUENCE</scope>
    <source>
        <tissue evidence="2">Leaves</tissue>
    </source>
</reference>
<evidence type="ECO:0008006" key="4">
    <source>
        <dbReference type="Google" id="ProtNLM"/>
    </source>
</evidence>
<dbReference type="AlphaFoldDB" id="A0A9K3GS52"/>
<feature type="compositionally biased region" description="Basic residues" evidence="1">
    <location>
        <begin position="271"/>
        <end position="283"/>
    </location>
</feature>
<dbReference type="PANTHER" id="PTHR34427:SF5">
    <property type="entry name" value="DUF4283 DOMAIN-CONTAINING PROTEIN"/>
    <property type="match status" value="1"/>
</dbReference>
<feature type="region of interest" description="Disordered" evidence="1">
    <location>
        <begin position="260"/>
        <end position="309"/>
    </location>
</feature>
<comment type="caution">
    <text evidence="2">The sequence shown here is derived from an EMBL/GenBank/DDBJ whole genome shotgun (WGS) entry which is preliminary data.</text>
</comment>
<proteinExistence type="predicted"/>
<accession>A0A9K3GS52</accession>
<dbReference type="Gramene" id="mRNA:HanXRQr2_Chr17g0785081">
    <property type="protein sequence ID" value="mRNA:HanXRQr2_Chr17g0785081"/>
    <property type="gene ID" value="HanXRQr2_Chr17g0785081"/>
</dbReference>
<sequence length="388" mass="41611">MVEQTVIVPDRTSALLSIAKVVVANVQYLGGLTLLISFHDKDSATRFLESKSLWGPWFSRLDGWNGQSFPLERVSWLKLSGIPLHLLSSEVLAQVGELFGKVLHVPKGLEEDQDLSVCRVGVLVGEVDRINVGVSVRWKNRAYRIRVEEDLNDWVPDNLSSGALPGSGGGSSPLSSPVSTPVVDGNGSAAWGNVEMLHGDCGVGVEGSLGGGGAGPHDILSPGHADRENGGSNHDVGTGSVDVENPCLVSKAVGPEVVGNFLCGSGERKSKPTRRRRSGHSSKRAQSVSQFDKVSSPVVERPNKRPRDSVQEVAPGFGFVGFTDRAKNNHRMEDSAEEEGEVRIDLNVRANSEGSPIGQSKGFSVQEPDVGSVQEFYRVFRGRIGSHY</sequence>
<protein>
    <recommendedName>
        <fullName evidence="4">DUF4283 domain-containing protein</fullName>
    </recommendedName>
</protein>
<evidence type="ECO:0000313" key="2">
    <source>
        <dbReference type="EMBL" id="KAF5753882.1"/>
    </source>
</evidence>
<keyword evidence="3" id="KW-1185">Reference proteome</keyword>
<gene>
    <name evidence="2" type="ORF">HanXRQr2_Chr17g0785081</name>
</gene>